<feature type="region of interest" description="Disordered" evidence="2">
    <location>
        <begin position="367"/>
        <end position="407"/>
    </location>
</feature>
<dbReference type="SUPFAM" id="SSF54495">
    <property type="entry name" value="UBC-like"/>
    <property type="match status" value="1"/>
</dbReference>
<evidence type="ECO:0000256" key="2">
    <source>
        <dbReference type="SAM" id="MobiDB-lite"/>
    </source>
</evidence>
<evidence type="ECO:0000259" key="3">
    <source>
        <dbReference type="PROSITE" id="PS50127"/>
    </source>
</evidence>
<evidence type="ECO:0000313" key="4">
    <source>
        <dbReference type="EMBL" id="PPJ51932.1"/>
    </source>
</evidence>
<comment type="caution">
    <text evidence="4">The sequence shown here is derived from an EMBL/GenBank/DDBJ whole genome shotgun (WGS) entry which is preliminary data.</text>
</comment>
<sequence length="456" mass="49412">MAVNMSHLSVSTRDAIAASGAGPAHSIAVTVGSQVEAYKKCTANWSSFFIEMASRDMSGGERADFETVRGMVRSIERLLESEAGLNIPQHIRLAIQQDLIVRRAVSAVYLSRSVGAHPNSPLVQGNQRHAHFQRAIVEIGNLITRYNLPSHNNPTNVALRAALASTSHHYCAAMSTTGQFSSKNPTIKRILKEASELANSPSSDFHAAPLETDLFEWHFTLRGTSESPYEGGIYHGRIVLPPAYPLKPPSFRFLTPSGRFEVNREICLSISGHHEETWQPAWGIRTALVAIRSFMDTDAKGQVGGMDASEDARKRWAVQSGKSKCATCGKTNEEIMAEQDEAVKEAGGESKNDVVPDELRLAYREDLNKPQNGTAIDANGGVTQPTASGPQVNAAPAAQPVQPPAPATVTAAVHNAPAPQPQLVQRPQDEMPAWIDKAIYGILTVLAFILWQKMVG</sequence>
<dbReference type="FunFam" id="3.10.110.10:FF:000093">
    <property type="entry name" value="Ubiquitin conjugating enzyme (UbcF), putative"/>
    <property type="match status" value="1"/>
</dbReference>
<dbReference type="InterPro" id="IPR050113">
    <property type="entry name" value="Ub_conjugating_enzyme"/>
</dbReference>
<keyword evidence="5" id="KW-1185">Reference proteome</keyword>
<gene>
    <name evidence="4" type="ORF">CBER1_09372</name>
</gene>
<dbReference type="AlphaFoldDB" id="A0A2S6BWT4"/>
<dbReference type="PROSITE" id="PS50127">
    <property type="entry name" value="UBC_2"/>
    <property type="match status" value="1"/>
</dbReference>
<dbReference type="Pfam" id="PF00179">
    <property type="entry name" value="UQ_con"/>
    <property type="match status" value="1"/>
</dbReference>
<dbReference type="InterPro" id="IPR000608">
    <property type="entry name" value="UBC"/>
</dbReference>
<protein>
    <recommendedName>
        <fullName evidence="3">UBC core domain-containing protein</fullName>
    </recommendedName>
</protein>
<dbReference type="PANTHER" id="PTHR24067">
    <property type="entry name" value="UBIQUITIN-CONJUGATING ENZYME E2"/>
    <property type="match status" value="1"/>
</dbReference>
<name>A0A2S6BWT4_9PEZI</name>
<dbReference type="Gene3D" id="3.10.110.10">
    <property type="entry name" value="Ubiquitin Conjugating Enzyme"/>
    <property type="match status" value="1"/>
</dbReference>
<keyword evidence="1" id="KW-0833">Ubl conjugation pathway</keyword>
<dbReference type="STRING" id="357750.A0A2S6BWT4"/>
<evidence type="ECO:0000256" key="1">
    <source>
        <dbReference type="ARBA" id="ARBA00022786"/>
    </source>
</evidence>
<dbReference type="SMART" id="SM00212">
    <property type="entry name" value="UBCc"/>
    <property type="match status" value="1"/>
</dbReference>
<evidence type="ECO:0000313" key="5">
    <source>
        <dbReference type="Proteomes" id="UP000237631"/>
    </source>
</evidence>
<organism evidence="4 5">
    <name type="scientific">Cercospora berteroae</name>
    <dbReference type="NCBI Taxonomy" id="357750"/>
    <lineage>
        <taxon>Eukaryota</taxon>
        <taxon>Fungi</taxon>
        <taxon>Dikarya</taxon>
        <taxon>Ascomycota</taxon>
        <taxon>Pezizomycotina</taxon>
        <taxon>Dothideomycetes</taxon>
        <taxon>Dothideomycetidae</taxon>
        <taxon>Mycosphaerellales</taxon>
        <taxon>Mycosphaerellaceae</taxon>
        <taxon>Cercospora</taxon>
    </lineage>
</organism>
<proteinExistence type="predicted"/>
<dbReference type="OrthoDB" id="1158011at2759"/>
<feature type="domain" description="UBC core" evidence="3">
    <location>
        <begin position="185"/>
        <end position="338"/>
    </location>
</feature>
<dbReference type="EMBL" id="PNEN01001732">
    <property type="protein sequence ID" value="PPJ51932.1"/>
    <property type="molecule type" value="Genomic_DNA"/>
</dbReference>
<dbReference type="Proteomes" id="UP000237631">
    <property type="component" value="Unassembled WGS sequence"/>
</dbReference>
<feature type="compositionally biased region" description="Low complexity" evidence="2">
    <location>
        <begin position="390"/>
        <end position="400"/>
    </location>
</feature>
<accession>A0A2S6BWT4</accession>
<dbReference type="CDD" id="cd23799">
    <property type="entry name" value="UBCc_UBE2J"/>
    <property type="match status" value="1"/>
</dbReference>
<dbReference type="InterPro" id="IPR016135">
    <property type="entry name" value="UBQ-conjugating_enzyme/RWD"/>
</dbReference>
<reference evidence="5" key="1">
    <citation type="journal article" date="2017" name="bioRxiv">
        <title>Conservation of a gene cluster reveals novel cercosporin biosynthetic mechanisms and extends production to the genus Colletotrichum.</title>
        <authorList>
            <person name="de Jonge R."/>
            <person name="Ebert M.K."/>
            <person name="Huitt-Roehl C.R."/>
            <person name="Pal P."/>
            <person name="Suttle J.C."/>
            <person name="Spanner R.E."/>
            <person name="Neubauer J.D."/>
            <person name="Jurick W.M.II."/>
            <person name="Stott K.A."/>
            <person name="Secor G.A."/>
            <person name="Thomma B.P.H.J."/>
            <person name="Van de Peer Y."/>
            <person name="Townsend C.A."/>
            <person name="Bolton M.D."/>
        </authorList>
    </citation>
    <scope>NUCLEOTIDE SEQUENCE [LARGE SCALE GENOMIC DNA]</scope>
    <source>
        <strain evidence="5">CBS538.71</strain>
    </source>
</reference>